<accession>A0AAN4PSV6</accession>
<dbReference type="PANTHER" id="PTHR48022:SF49">
    <property type="entry name" value="SUGAR TRANSPORTER, PUTATIVE (AFU_ORTHOLOGUE AFUA_8G01340)-RELATED"/>
    <property type="match status" value="1"/>
</dbReference>
<evidence type="ECO:0000256" key="3">
    <source>
        <dbReference type="ARBA" id="ARBA00022989"/>
    </source>
</evidence>
<dbReference type="Proteomes" id="UP000051487">
    <property type="component" value="Unassembled WGS sequence"/>
</dbReference>
<evidence type="ECO:0000256" key="4">
    <source>
        <dbReference type="ARBA" id="ARBA00023136"/>
    </source>
</evidence>
<feature type="chain" id="PRO_5042992059" evidence="5">
    <location>
        <begin position="22"/>
        <end position="179"/>
    </location>
</feature>
<protein>
    <submittedName>
        <fullName evidence="6">Uncharacterized protein</fullName>
    </submittedName>
</protein>
<keyword evidence="4" id="KW-0472">Membrane</keyword>
<keyword evidence="2" id="KW-0812">Transmembrane</keyword>
<dbReference type="InterPro" id="IPR036259">
    <property type="entry name" value="MFS_trans_sf"/>
</dbReference>
<comment type="subcellular location">
    <subcellularLocation>
        <location evidence="1">Membrane</location>
        <topology evidence="1">Multi-pass membrane protein</topology>
    </subcellularLocation>
</comment>
<comment type="caution">
    <text evidence="6">The sequence shown here is derived from an EMBL/GenBank/DDBJ whole genome shotgun (WGS) entry which is preliminary data.</text>
</comment>
<evidence type="ECO:0000313" key="7">
    <source>
        <dbReference type="Proteomes" id="UP000051487"/>
    </source>
</evidence>
<evidence type="ECO:0000256" key="1">
    <source>
        <dbReference type="ARBA" id="ARBA00004141"/>
    </source>
</evidence>
<sequence length="179" mass="20199">MGMMSLLTCFFTFPVFQRTYGSTEGDEQPRFQNPHPLGYFPDIVGLLCCRGDAGGSSEINFLAINLCWILGQTRDVDVIRALAETDPEWVYRLPFAIQWASMAIILTGAVFAPKNPWWLIRQGRSDDPRKSVLLLTSKGAGTLGIEEIVAMMKHTNEVEKYYGNDKLTYLNCFQGMDCR</sequence>
<dbReference type="InterPro" id="IPR050360">
    <property type="entry name" value="MFS_Sugar_Transporters"/>
</dbReference>
<evidence type="ECO:0000256" key="5">
    <source>
        <dbReference type="SAM" id="SignalP"/>
    </source>
</evidence>
<name>A0AAN4PSV6_ASPLE</name>
<dbReference type="GO" id="GO:0016020">
    <property type="term" value="C:membrane"/>
    <property type="evidence" value="ECO:0007669"/>
    <property type="project" value="UniProtKB-SubCell"/>
</dbReference>
<evidence type="ECO:0000313" key="6">
    <source>
        <dbReference type="EMBL" id="GAQ11709.1"/>
    </source>
</evidence>
<dbReference type="InterPro" id="IPR005828">
    <property type="entry name" value="MFS_sugar_transport-like"/>
</dbReference>
<keyword evidence="3" id="KW-1133">Transmembrane helix</keyword>
<dbReference type="GO" id="GO:0005351">
    <property type="term" value="F:carbohydrate:proton symporter activity"/>
    <property type="evidence" value="ECO:0007669"/>
    <property type="project" value="TreeGrafter"/>
</dbReference>
<gene>
    <name evidence="6" type="ORF">ALT_9030</name>
</gene>
<dbReference type="PANTHER" id="PTHR48022">
    <property type="entry name" value="PLASTIDIC GLUCOSE TRANSPORTER 4"/>
    <property type="match status" value="1"/>
</dbReference>
<proteinExistence type="predicted"/>
<reference evidence="6 7" key="1">
    <citation type="submission" date="2015-11" db="EMBL/GenBank/DDBJ databases">
        <title>Aspergillus lentulus strain IFM 54703T.</title>
        <authorList>
            <person name="Kusuya Y."/>
            <person name="Sakai K."/>
            <person name="Kamei K."/>
            <person name="Takahashi H."/>
            <person name="Yaguchi T."/>
        </authorList>
    </citation>
    <scope>NUCLEOTIDE SEQUENCE [LARGE SCALE GENOMIC DNA]</scope>
    <source>
        <strain evidence="6 7">IFM 54703</strain>
    </source>
</reference>
<dbReference type="EMBL" id="BCLY01000016">
    <property type="protein sequence ID" value="GAQ11709.1"/>
    <property type="molecule type" value="Genomic_DNA"/>
</dbReference>
<evidence type="ECO:0000256" key="2">
    <source>
        <dbReference type="ARBA" id="ARBA00022692"/>
    </source>
</evidence>
<dbReference type="Gene3D" id="1.20.1250.20">
    <property type="entry name" value="MFS general substrate transporter like domains"/>
    <property type="match status" value="1"/>
</dbReference>
<organism evidence="6 7">
    <name type="scientific">Aspergillus lentulus</name>
    <dbReference type="NCBI Taxonomy" id="293939"/>
    <lineage>
        <taxon>Eukaryota</taxon>
        <taxon>Fungi</taxon>
        <taxon>Dikarya</taxon>
        <taxon>Ascomycota</taxon>
        <taxon>Pezizomycotina</taxon>
        <taxon>Eurotiomycetes</taxon>
        <taxon>Eurotiomycetidae</taxon>
        <taxon>Eurotiales</taxon>
        <taxon>Aspergillaceae</taxon>
        <taxon>Aspergillus</taxon>
        <taxon>Aspergillus subgen. Fumigati</taxon>
    </lineage>
</organism>
<dbReference type="Pfam" id="PF00083">
    <property type="entry name" value="Sugar_tr"/>
    <property type="match status" value="1"/>
</dbReference>
<dbReference type="AlphaFoldDB" id="A0AAN4PSV6"/>
<feature type="signal peptide" evidence="5">
    <location>
        <begin position="1"/>
        <end position="21"/>
    </location>
</feature>
<keyword evidence="5" id="KW-0732">Signal</keyword>